<evidence type="ECO:0000256" key="1">
    <source>
        <dbReference type="SAM" id="MobiDB-lite"/>
    </source>
</evidence>
<dbReference type="EMBL" id="SDMP01000006">
    <property type="protein sequence ID" value="RYR55331.1"/>
    <property type="molecule type" value="Genomic_DNA"/>
</dbReference>
<evidence type="ECO:0000256" key="2">
    <source>
        <dbReference type="SAM" id="Phobius"/>
    </source>
</evidence>
<protein>
    <submittedName>
        <fullName evidence="3">Uncharacterized protein</fullName>
    </submittedName>
</protein>
<comment type="caution">
    <text evidence="3">The sequence shown here is derived from an EMBL/GenBank/DDBJ whole genome shotgun (WGS) entry which is preliminary data.</text>
</comment>
<proteinExistence type="predicted"/>
<keyword evidence="4" id="KW-1185">Reference proteome</keyword>
<dbReference type="STRING" id="3818.A0A445CWR6"/>
<keyword evidence="2" id="KW-0812">Transmembrane</keyword>
<keyword evidence="2" id="KW-1133">Transmembrane helix</keyword>
<feature type="transmembrane region" description="Helical" evidence="2">
    <location>
        <begin position="42"/>
        <end position="62"/>
    </location>
</feature>
<organism evidence="3 4">
    <name type="scientific">Arachis hypogaea</name>
    <name type="common">Peanut</name>
    <dbReference type="NCBI Taxonomy" id="3818"/>
    <lineage>
        <taxon>Eukaryota</taxon>
        <taxon>Viridiplantae</taxon>
        <taxon>Streptophyta</taxon>
        <taxon>Embryophyta</taxon>
        <taxon>Tracheophyta</taxon>
        <taxon>Spermatophyta</taxon>
        <taxon>Magnoliopsida</taxon>
        <taxon>eudicotyledons</taxon>
        <taxon>Gunneridae</taxon>
        <taxon>Pentapetalae</taxon>
        <taxon>rosids</taxon>
        <taxon>fabids</taxon>
        <taxon>Fabales</taxon>
        <taxon>Fabaceae</taxon>
        <taxon>Papilionoideae</taxon>
        <taxon>50 kb inversion clade</taxon>
        <taxon>dalbergioids sensu lato</taxon>
        <taxon>Dalbergieae</taxon>
        <taxon>Pterocarpus clade</taxon>
        <taxon>Arachis</taxon>
    </lineage>
</organism>
<feature type="region of interest" description="Disordered" evidence="1">
    <location>
        <begin position="1"/>
        <end position="35"/>
    </location>
</feature>
<feature type="compositionally biased region" description="Basic and acidic residues" evidence="1">
    <location>
        <begin position="1"/>
        <end position="17"/>
    </location>
</feature>
<keyword evidence="2" id="KW-0472">Membrane</keyword>
<reference evidence="3 4" key="1">
    <citation type="submission" date="2019-01" db="EMBL/GenBank/DDBJ databases">
        <title>Sequencing of cultivated peanut Arachis hypogaea provides insights into genome evolution and oil improvement.</title>
        <authorList>
            <person name="Chen X."/>
        </authorList>
    </citation>
    <scope>NUCLEOTIDE SEQUENCE [LARGE SCALE GENOMIC DNA]</scope>
    <source>
        <strain evidence="4">cv. Fuhuasheng</strain>
        <tissue evidence="3">Leaves</tissue>
    </source>
</reference>
<gene>
    <name evidence="3" type="ORF">Ahy_A06g030569</name>
</gene>
<evidence type="ECO:0000313" key="3">
    <source>
        <dbReference type="EMBL" id="RYR55331.1"/>
    </source>
</evidence>
<dbReference type="AlphaFoldDB" id="A0A445CWR6"/>
<name>A0A445CWR6_ARAHY</name>
<evidence type="ECO:0000313" key="4">
    <source>
        <dbReference type="Proteomes" id="UP000289738"/>
    </source>
</evidence>
<accession>A0A445CWR6</accession>
<dbReference type="Proteomes" id="UP000289738">
    <property type="component" value="Chromosome A06"/>
</dbReference>
<sequence>MSGEEDWRKTADTHKMSSEQVKAAGVEGSKGKGGNVLHQRRSLPFSLSTMAVAGLLITGAVSKIIVKWRTLACLLGIQRLMLALFSKRRADLDLAAPNIVKAKDACLHR</sequence>